<accession>A0AAD8NLA7</accession>
<protein>
    <recommendedName>
        <fullName evidence="3">Remorin C-terminal domain-containing protein</fullName>
    </recommendedName>
</protein>
<dbReference type="AlphaFoldDB" id="A0AAD8NLA7"/>
<evidence type="ECO:0000256" key="2">
    <source>
        <dbReference type="SAM" id="MobiDB-lite"/>
    </source>
</evidence>
<comment type="caution">
    <text evidence="4">The sequence shown here is derived from an EMBL/GenBank/DDBJ whole genome shotgun (WGS) entry which is preliminary data.</text>
</comment>
<sequence>MENLIKQISMRIFQVEDDQHKAQASRVVKDRKISSRRTRSSKGDSRKTQNWGLRQLSQETSCENDKTEGEEFRTAVAAAAFAIISFENKEQEIKPEPNLNSKKSLSEIIEVPPRPKTSEELSSDANQQKPTVADMKTDEKVSVKTDGSKSSVEKTQCDVANKQCDSQTSKNEQEPELEPEPRLGELDIWEKTQMEKTKERFMKVKARIFDWENKKKSKAKNKLIRKEGKLELKRAQALQDFKRKTEMVEKISSGAISKAEKNQKREETRIQEKANMSRSTGRIQKPMFLCC</sequence>
<dbReference type="EMBL" id="JAUHHV010000009">
    <property type="protein sequence ID" value="KAK1413734.1"/>
    <property type="molecule type" value="Genomic_DNA"/>
</dbReference>
<dbReference type="PANTHER" id="PTHR31471:SF51">
    <property type="entry name" value="REMORIN FAMILY PROTEIN"/>
    <property type="match status" value="1"/>
</dbReference>
<feature type="domain" description="Remorin C-terminal" evidence="3">
    <location>
        <begin position="186"/>
        <end position="285"/>
    </location>
</feature>
<keyword evidence="5" id="KW-1185">Reference proteome</keyword>
<feature type="compositionally biased region" description="Basic and acidic residues" evidence="2">
    <location>
        <begin position="258"/>
        <end position="272"/>
    </location>
</feature>
<proteinExistence type="inferred from homology"/>
<dbReference type="InterPro" id="IPR005516">
    <property type="entry name" value="Remorin_C"/>
</dbReference>
<gene>
    <name evidence="4" type="ORF">QVD17_35513</name>
</gene>
<evidence type="ECO:0000313" key="5">
    <source>
        <dbReference type="Proteomes" id="UP001229421"/>
    </source>
</evidence>
<feature type="region of interest" description="Disordered" evidence="2">
    <location>
        <begin position="18"/>
        <end position="53"/>
    </location>
</feature>
<dbReference type="PANTHER" id="PTHR31471">
    <property type="entry name" value="OS02G0116800 PROTEIN"/>
    <property type="match status" value="1"/>
</dbReference>
<evidence type="ECO:0000313" key="4">
    <source>
        <dbReference type="EMBL" id="KAK1413734.1"/>
    </source>
</evidence>
<organism evidence="4 5">
    <name type="scientific">Tagetes erecta</name>
    <name type="common">African marigold</name>
    <dbReference type="NCBI Taxonomy" id="13708"/>
    <lineage>
        <taxon>Eukaryota</taxon>
        <taxon>Viridiplantae</taxon>
        <taxon>Streptophyta</taxon>
        <taxon>Embryophyta</taxon>
        <taxon>Tracheophyta</taxon>
        <taxon>Spermatophyta</taxon>
        <taxon>Magnoliopsida</taxon>
        <taxon>eudicotyledons</taxon>
        <taxon>Gunneridae</taxon>
        <taxon>Pentapetalae</taxon>
        <taxon>asterids</taxon>
        <taxon>campanulids</taxon>
        <taxon>Asterales</taxon>
        <taxon>Asteraceae</taxon>
        <taxon>Asteroideae</taxon>
        <taxon>Heliantheae alliance</taxon>
        <taxon>Tageteae</taxon>
        <taxon>Tagetes</taxon>
    </lineage>
</organism>
<evidence type="ECO:0000256" key="1">
    <source>
        <dbReference type="ARBA" id="ARBA00005711"/>
    </source>
</evidence>
<dbReference type="Pfam" id="PF03763">
    <property type="entry name" value="Remorin_C"/>
    <property type="match status" value="1"/>
</dbReference>
<dbReference type="Proteomes" id="UP001229421">
    <property type="component" value="Unassembled WGS sequence"/>
</dbReference>
<name>A0AAD8NLA7_TARER</name>
<comment type="similarity">
    <text evidence="1">Belongs to the remorin family.</text>
</comment>
<feature type="compositionally biased region" description="Basic and acidic residues" evidence="2">
    <location>
        <begin position="135"/>
        <end position="156"/>
    </location>
</feature>
<feature type="region of interest" description="Disordered" evidence="2">
    <location>
        <begin position="94"/>
        <end position="182"/>
    </location>
</feature>
<evidence type="ECO:0000259" key="3">
    <source>
        <dbReference type="Pfam" id="PF03763"/>
    </source>
</evidence>
<feature type="region of interest" description="Disordered" evidence="2">
    <location>
        <begin position="254"/>
        <end position="281"/>
    </location>
</feature>
<feature type="compositionally biased region" description="Basic and acidic residues" evidence="2">
    <location>
        <begin position="18"/>
        <end position="33"/>
    </location>
</feature>
<reference evidence="4" key="1">
    <citation type="journal article" date="2023" name="bioRxiv">
        <title>Improved chromosome-level genome assembly for marigold (Tagetes erecta).</title>
        <authorList>
            <person name="Jiang F."/>
            <person name="Yuan L."/>
            <person name="Wang S."/>
            <person name="Wang H."/>
            <person name="Xu D."/>
            <person name="Wang A."/>
            <person name="Fan W."/>
        </authorList>
    </citation>
    <scope>NUCLEOTIDE SEQUENCE</scope>
    <source>
        <strain evidence="4">WSJ</strain>
        <tissue evidence="4">Leaf</tissue>
    </source>
</reference>